<dbReference type="Pfam" id="PF10504">
    <property type="entry name" value="DUF2452"/>
    <property type="match status" value="1"/>
</dbReference>
<proteinExistence type="predicted"/>
<dbReference type="EMBL" id="SMAO01000001">
    <property type="protein sequence ID" value="TCT23847.1"/>
    <property type="molecule type" value="Genomic_DNA"/>
</dbReference>
<evidence type="ECO:0000313" key="2">
    <source>
        <dbReference type="EMBL" id="TCT23847.1"/>
    </source>
</evidence>
<organism evidence="2 3">
    <name type="scientific">Thiobaca trueperi</name>
    <dbReference type="NCBI Taxonomy" id="127458"/>
    <lineage>
        <taxon>Bacteria</taxon>
        <taxon>Pseudomonadati</taxon>
        <taxon>Pseudomonadota</taxon>
        <taxon>Gammaproteobacteria</taxon>
        <taxon>Chromatiales</taxon>
        <taxon>Chromatiaceae</taxon>
        <taxon>Thiobaca</taxon>
    </lineage>
</organism>
<accession>A0A4R3N5W5</accession>
<dbReference type="PANTHER" id="PTHR14553:SF1">
    <property type="entry name" value="SIMILAR TO CHROMOSOME 1 OPEN READING FRAME 50"/>
    <property type="match status" value="1"/>
</dbReference>
<feature type="region of interest" description="Disordered" evidence="1">
    <location>
        <begin position="1"/>
        <end position="20"/>
    </location>
</feature>
<dbReference type="Proteomes" id="UP000295717">
    <property type="component" value="Unassembled WGS sequence"/>
</dbReference>
<name>A0A4R3N5W5_9GAMM</name>
<dbReference type="PANTHER" id="PTHR14553">
    <property type="entry name" value="UNCHARACTERIZED PROTEIN C1ORF50"/>
    <property type="match status" value="1"/>
</dbReference>
<gene>
    <name evidence="2" type="ORF">EDC35_101161</name>
</gene>
<sequence>MNDNPPATLHQGDARSSPYPVSRLAPAFDGGDLAAEIARAESILSIRTEARLRVIADQIKLLQAEARKILADARQDQALTAARCTFKRIPGKTYHLYRRADGQPFFSMLSPQDWGGRAPHAFLGSYRLETDYSWTPTDHATPTDETGELVAQLLRIGGIEHPHHPGTTRSP</sequence>
<dbReference type="InterPro" id="IPR019534">
    <property type="entry name" value="DUF2452"/>
</dbReference>
<keyword evidence="3" id="KW-1185">Reference proteome</keyword>
<dbReference type="RefSeq" id="WP_132974942.1">
    <property type="nucleotide sequence ID" value="NZ_SMAO01000001.1"/>
</dbReference>
<evidence type="ECO:0000256" key="1">
    <source>
        <dbReference type="SAM" id="MobiDB-lite"/>
    </source>
</evidence>
<evidence type="ECO:0000313" key="3">
    <source>
        <dbReference type="Proteomes" id="UP000295717"/>
    </source>
</evidence>
<dbReference type="OrthoDB" id="662061at2"/>
<reference evidence="2 3" key="1">
    <citation type="submission" date="2019-03" db="EMBL/GenBank/DDBJ databases">
        <title>Genomic Encyclopedia of Type Strains, Phase IV (KMG-IV): sequencing the most valuable type-strain genomes for metagenomic binning, comparative biology and taxonomic classification.</title>
        <authorList>
            <person name="Goeker M."/>
        </authorList>
    </citation>
    <scope>NUCLEOTIDE SEQUENCE [LARGE SCALE GENOMIC DNA]</scope>
    <source>
        <strain evidence="2 3">DSM 13587</strain>
    </source>
</reference>
<dbReference type="AlphaFoldDB" id="A0A4R3N5W5"/>
<comment type="caution">
    <text evidence="2">The sequence shown here is derived from an EMBL/GenBank/DDBJ whole genome shotgun (WGS) entry which is preliminary data.</text>
</comment>
<protein>
    <submittedName>
        <fullName evidence="2">Uncharacterized protein DUF2452</fullName>
    </submittedName>
</protein>